<dbReference type="Pfam" id="PF01170">
    <property type="entry name" value="UPF0020"/>
    <property type="match status" value="1"/>
</dbReference>
<proteinExistence type="predicted"/>
<dbReference type="InterPro" id="IPR000241">
    <property type="entry name" value="RlmKL-like_Mtase"/>
</dbReference>
<feature type="domain" description="Ribosomal RNA large subunit methyltransferase K/L-like methyltransferase" evidence="3">
    <location>
        <begin position="187"/>
        <end position="344"/>
    </location>
</feature>
<dbReference type="PANTHER" id="PTHR14911">
    <property type="entry name" value="THUMP DOMAIN-CONTAINING"/>
    <property type="match status" value="1"/>
</dbReference>
<evidence type="ECO:0000313" key="4">
    <source>
        <dbReference type="EMBL" id="PIR74833.1"/>
    </source>
</evidence>
<dbReference type="GO" id="GO:0008170">
    <property type="term" value="F:N-methyltransferase activity"/>
    <property type="evidence" value="ECO:0007669"/>
    <property type="project" value="InterPro"/>
</dbReference>
<protein>
    <recommendedName>
        <fullName evidence="3">Ribosomal RNA large subunit methyltransferase K/L-like methyltransferase domain-containing protein</fullName>
    </recommendedName>
</protein>
<dbReference type="SUPFAM" id="SSF53335">
    <property type="entry name" value="S-adenosyl-L-methionine-dependent methyltransferases"/>
    <property type="match status" value="1"/>
</dbReference>
<keyword evidence="1" id="KW-0489">Methyltransferase</keyword>
<dbReference type="InterPro" id="IPR001091">
    <property type="entry name" value="RM_Methyltransferase"/>
</dbReference>
<dbReference type="AlphaFoldDB" id="A0A2H0TRP6"/>
<dbReference type="PRINTS" id="PR00508">
    <property type="entry name" value="S21N4MTFRASE"/>
</dbReference>
<accession>A0A2H0TRP6</accession>
<evidence type="ECO:0000256" key="2">
    <source>
        <dbReference type="ARBA" id="ARBA00022679"/>
    </source>
</evidence>
<dbReference type="InterPro" id="IPR029063">
    <property type="entry name" value="SAM-dependent_MTases_sf"/>
</dbReference>
<dbReference type="CDD" id="cd02440">
    <property type="entry name" value="AdoMet_MTases"/>
    <property type="match status" value="1"/>
</dbReference>
<sequence length="395" mass="43911">MRGHTVCIASPGKRQKKPMKYIFQLGNHPNLSRAEIEHVFLTLGLMISDLTIKKTYALVTTDSTLDIETIMNRLGGTLAIAEAVAKVEDTVQTVADYLDAHVTDKIFFSLHADNAKKLGIEVKKELKSRGRSVRYIEAGNTATILHNNLIKRKGDLILIDGTLFVTRAIQPIEAFGERDFGRPSRDSKSGMLPPKLAQIMINLSGAGDNDVLLDPFCGSGTILMEASLMGFKHIIGADLSEQAISDTRKNIDWLANTNTQSAIRNPGNIALHTKDVRHLTEKSIKTKVNAIVTEPFMGKPIKGTEPRHEIEMQARDLASLYTASFETFKKIIVPGGSIVFIIPQFMIKDEWITVNCLNSITNLGFTQTELLPGKKSLLYHRKNQHVGRMIYRFEA</sequence>
<comment type="caution">
    <text evidence="4">The sequence shown here is derived from an EMBL/GenBank/DDBJ whole genome shotgun (WGS) entry which is preliminary data.</text>
</comment>
<dbReference type="Proteomes" id="UP000230154">
    <property type="component" value="Unassembled WGS sequence"/>
</dbReference>
<gene>
    <name evidence="4" type="ORF">COU35_00400</name>
</gene>
<organism evidence="4 5">
    <name type="scientific">Candidatus Magasanikbacteria bacterium CG10_big_fil_rev_8_21_14_0_10_47_10</name>
    <dbReference type="NCBI Taxonomy" id="1974652"/>
    <lineage>
        <taxon>Bacteria</taxon>
        <taxon>Candidatus Magasanikiibacteriota</taxon>
    </lineage>
</organism>
<dbReference type="GO" id="GO:0030488">
    <property type="term" value="P:tRNA methylation"/>
    <property type="evidence" value="ECO:0007669"/>
    <property type="project" value="TreeGrafter"/>
</dbReference>
<reference evidence="5" key="1">
    <citation type="submission" date="2017-09" db="EMBL/GenBank/DDBJ databases">
        <title>Depth-based differentiation of microbial function through sediment-hosted aquifers and enrichment of novel symbionts in the deep terrestrial subsurface.</title>
        <authorList>
            <person name="Probst A.J."/>
            <person name="Ladd B."/>
            <person name="Jarett J.K."/>
            <person name="Geller-Mcgrath D.E."/>
            <person name="Sieber C.M.K."/>
            <person name="Emerson J.B."/>
            <person name="Anantharaman K."/>
            <person name="Thomas B.C."/>
            <person name="Malmstrom R."/>
            <person name="Stieglmeier M."/>
            <person name="Klingl A."/>
            <person name="Woyke T."/>
            <person name="Ryan C.M."/>
            <person name="Banfield J.F."/>
        </authorList>
    </citation>
    <scope>NUCLEOTIDE SEQUENCE [LARGE SCALE GENOMIC DNA]</scope>
</reference>
<keyword evidence="2" id="KW-0808">Transferase</keyword>
<name>A0A2H0TRP6_9BACT</name>
<dbReference type="EMBL" id="PFCB01000003">
    <property type="protein sequence ID" value="PIR74833.1"/>
    <property type="molecule type" value="Genomic_DNA"/>
</dbReference>
<dbReference type="Gene3D" id="3.40.50.150">
    <property type="entry name" value="Vaccinia Virus protein VP39"/>
    <property type="match status" value="1"/>
</dbReference>
<evidence type="ECO:0000259" key="3">
    <source>
        <dbReference type="Pfam" id="PF01170"/>
    </source>
</evidence>
<evidence type="ECO:0000256" key="1">
    <source>
        <dbReference type="ARBA" id="ARBA00022603"/>
    </source>
</evidence>
<evidence type="ECO:0000313" key="5">
    <source>
        <dbReference type="Proteomes" id="UP000230154"/>
    </source>
</evidence>
<dbReference type="PANTHER" id="PTHR14911:SF13">
    <property type="entry name" value="TRNA (GUANINE(6)-N2)-METHYLTRANSFERASE THUMP3"/>
    <property type="match status" value="1"/>
</dbReference>
<dbReference type="GO" id="GO:0016423">
    <property type="term" value="F:tRNA (guanine) methyltransferase activity"/>
    <property type="evidence" value="ECO:0007669"/>
    <property type="project" value="TreeGrafter"/>
</dbReference>
<dbReference type="GO" id="GO:0003677">
    <property type="term" value="F:DNA binding"/>
    <property type="evidence" value="ECO:0007669"/>
    <property type="project" value="InterPro"/>
</dbReference>